<evidence type="ECO:0000256" key="2">
    <source>
        <dbReference type="ARBA" id="ARBA00007935"/>
    </source>
</evidence>
<evidence type="ECO:0000256" key="1">
    <source>
        <dbReference type="ARBA" id="ARBA00004651"/>
    </source>
</evidence>
<dbReference type="GO" id="GO:0033214">
    <property type="term" value="P:siderophore-iron import into cell"/>
    <property type="evidence" value="ECO:0007669"/>
    <property type="project" value="TreeGrafter"/>
</dbReference>
<dbReference type="KEGG" id="sted:SPTER_11760"/>
<feature type="transmembrane region" description="Helical" evidence="8">
    <location>
        <begin position="310"/>
        <end position="328"/>
    </location>
</feature>
<feature type="transmembrane region" description="Helical" evidence="8">
    <location>
        <begin position="201"/>
        <end position="221"/>
    </location>
</feature>
<keyword evidence="3" id="KW-0813">Transport</keyword>
<evidence type="ECO:0000256" key="6">
    <source>
        <dbReference type="ARBA" id="ARBA00022989"/>
    </source>
</evidence>
<dbReference type="RefSeq" id="WP_144349461.1">
    <property type="nucleotide sequence ID" value="NZ_CP036259.1"/>
</dbReference>
<name>A0A517DR82_9FIRM</name>
<feature type="transmembrane region" description="Helical" evidence="8">
    <location>
        <begin position="120"/>
        <end position="139"/>
    </location>
</feature>
<evidence type="ECO:0000256" key="3">
    <source>
        <dbReference type="ARBA" id="ARBA00022448"/>
    </source>
</evidence>
<keyword evidence="10" id="KW-1185">Reference proteome</keyword>
<dbReference type="OrthoDB" id="9792889at2"/>
<evidence type="ECO:0000313" key="10">
    <source>
        <dbReference type="Proteomes" id="UP000320776"/>
    </source>
</evidence>
<dbReference type="EMBL" id="CP036259">
    <property type="protein sequence ID" value="QDR79874.1"/>
    <property type="molecule type" value="Genomic_DNA"/>
</dbReference>
<reference evidence="9 10" key="1">
    <citation type="submission" date="2019-02" db="EMBL/GenBank/DDBJ databases">
        <title>Closed genome of Sporomusa termitida DSM 4440.</title>
        <authorList>
            <person name="Poehlein A."/>
            <person name="Daniel R."/>
        </authorList>
    </citation>
    <scope>NUCLEOTIDE SEQUENCE [LARGE SCALE GENOMIC DNA]</scope>
    <source>
        <strain evidence="9 10">DSM 4440</strain>
    </source>
</reference>
<evidence type="ECO:0000256" key="7">
    <source>
        <dbReference type="ARBA" id="ARBA00023136"/>
    </source>
</evidence>
<accession>A0A517DR82</accession>
<protein>
    <submittedName>
        <fullName evidence="9">Putative ABC transporter permease protein</fullName>
    </submittedName>
</protein>
<dbReference type="Pfam" id="PF01032">
    <property type="entry name" value="FecCD"/>
    <property type="match status" value="1"/>
</dbReference>
<evidence type="ECO:0000256" key="4">
    <source>
        <dbReference type="ARBA" id="ARBA00022475"/>
    </source>
</evidence>
<dbReference type="AlphaFoldDB" id="A0A517DR82"/>
<evidence type="ECO:0000256" key="5">
    <source>
        <dbReference type="ARBA" id="ARBA00022692"/>
    </source>
</evidence>
<keyword evidence="5 8" id="KW-0812">Transmembrane</keyword>
<dbReference type="SUPFAM" id="SSF81345">
    <property type="entry name" value="ABC transporter involved in vitamin B12 uptake, BtuC"/>
    <property type="match status" value="1"/>
</dbReference>
<feature type="transmembrane region" description="Helical" evidence="8">
    <location>
        <begin position="96"/>
        <end position="114"/>
    </location>
</feature>
<keyword evidence="4" id="KW-1003">Cell membrane</keyword>
<sequence>MNNKIILLLAALFVCALTVALGVGRYAIKPLEIASIFCAAVGWNGRLPAVAPETYLIFTNIRLPRIIMSFVIGGGISIAGAVFQGIFRNPLASPDILGVKFGAAFGAALAIIFFTQITFGVYSLAFVFGLAAVLSAYLLAQRSQDPSASVLVIAGIVVSALFQAGLSVLIYLADPYDKLAQITFWLMGSFHTASWLKLAGIFPLITVSSLLICLFSWRLNVLTLADEEALALGIPVFRWRMFYIFLSTLIVAASVAAVGAILWVSLIIPHIARYLVGTEHRRLIPVAGLLGGIFLILMDTLARSLLVAEIPISIVTSVFGAPFLGYLIQSRKGGALGSDRAN</sequence>
<feature type="transmembrane region" description="Helical" evidence="8">
    <location>
        <begin position="241"/>
        <end position="268"/>
    </location>
</feature>
<keyword evidence="6 8" id="KW-1133">Transmembrane helix</keyword>
<organism evidence="9 10">
    <name type="scientific">Sporomusa termitida</name>
    <dbReference type="NCBI Taxonomy" id="2377"/>
    <lineage>
        <taxon>Bacteria</taxon>
        <taxon>Bacillati</taxon>
        <taxon>Bacillota</taxon>
        <taxon>Negativicutes</taxon>
        <taxon>Selenomonadales</taxon>
        <taxon>Sporomusaceae</taxon>
        <taxon>Sporomusa</taxon>
    </lineage>
</organism>
<evidence type="ECO:0000313" key="9">
    <source>
        <dbReference type="EMBL" id="QDR79874.1"/>
    </source>
</evidence>
<gene>
    <name evidence="9" type="ORF">SPTER_11760</name>
</gene>
<dbReference type="CDD" id="cd06550">
    <property type="entry name" value="TM_ABC_iron-siderophores_like"/>
    <property type="match status" value="1"/>
</dbReference>
<dbReference type="GO" id="GO:0005886">
    <property type="term" value="C:plasma membrane"/>
    <property type="evidence" value="ECO:0007669"/>
    <property type="project" value="UniProtKB-SubCell"/>
</dbReference>
<keyword evidence="7 8" id="KW-0472">Membrane</keyword>
<feature type="transmembrane region" description="Helical" evidence="8">
    <location>
        <begin position="66"/>
        <end position="87"/>
    </location>
</feature>
<comment type="similarity">
    <text evidence="2">Belongs to the binding-protein-dependent transport system permease family. FecCD subfamily.</text>
</comment>
<dbReference type="PANTHER" id="PTHR30472:SF70">
    <property type="entry name" value="MOLYBDATE IMPORT SYSTEM PERMEASE PROTEIN MOLB"/>
    <property type="match status" value="1"/>
</dbReference>
<evidence type="ECO:0000256" key="8">
    <source>
        <dbReference type="SAM" id="Phobius"/>
    </source>
</evidence>
<proteinExistence type="inferred from homology"/>
<comment type="subcellular location">
    <subcellularLocation>
        <location evidence="1">Cell membrane</location>
        <topology evidence="1">Multi-pass membrane protein</topology>
    </subcellularLocation>
</comment>
<feature type="transmembrane region" description="Helical" evidence="8">
    <location>
        <begin position="280"/>
        <end position="298"/>
    </location>
</feature>
<dbReference type="Proteomes" id="UP000320776">
    <property type="component" value="Chromosome"/>
</dbReference>
<dbReference type="Gene3D" id="1.10.3470.10">
    <property type="entry name" value="ABC transporter involved in vitamin B12 uptake, BtuC"/>
    <property type="match status" value="1"/>
</dbReference>
<dbReference type="FunFam" id="1.10.3470.10:FF:000001">
    <property type="entry name" value="Vitamin B12 ABC transporter permease BtuC"/>
    <property type="match status" value="1"/>
</dbReference>
<dbReference type="PANTHER" id="PTHR30472">
    <property type="entry name" value="FERRIC ENTEROBACTIN TRANSPORT SYSTEM PERMEASE PROTEIN"/>
    <property type="match status" value="1"/>
</dbReference>
<dbReference type="GO" id="GO:0022857">
    <property type="term" value="F:transmembrane transporter activity"/>
    <property type="evidence" value="ECO:0007669"/>
    <property type="project" value="InterPro"/>
</dbReference>
<dbReference type="InterPro" id="IPR037294">
    <property type="entry name" value="ABC_BtuC-like"/>
</dbReference>
<dbReference type="InterPro" id="IPR000522">
    <property type="entry name" value="ABC_transptr_permease_BtuC"/>
</dbReference>
<feature type="transmembrane region" description="Helical" evidence="8">
    <location>
        <begin position="151"/>
        <end position="173"/>
    </location>
</feature>